<dbReference type="GO" id="GO:0016780">
    <property type="term" value="F:phosphotransferase activity, for other substituted phosphate groups"/>
    <property type="evidence" value="ECO:0007669"/>
    <property type="project" value="InterPro"/>
</dbReference>
<evidence type="ECO:0000256" key="2">
    <source>
        <dbReference type="ARBA" id="ARBA00022475"/>
    </source>
</evidence>
<gene>
    <name evidence="9" type="ORF">G4Y79_15735</name>
</gene>
<dbReference type="GO" id="GO:0005886">
    <property type="term" value="C:plasma membrane"/>
    <property type="evidence" value="ECO:0007669"/>
    <property type="project" value="UniProtKB-SubCell"/>
</dbReference>
<comment type="subcellular location">
    <subcellularLocation>
        <location evidence="1">Cell membrane</location>
        <topology evidence="1">Multi-pass membrane protein</topology>
    </subcellularLocation>
</comment>
<feature type="transmembrane region" description="Helical" evidence="8">
    <location>
        <begin position="174"/>
        <end position="194"/>
    </location>
</feature>
<evidence type="ECO:0000256" key="3">
    <source>
        <dbReference type="ARBA" id="ARBA00022679"/>
    </source>
</evidence>
<feature type="transmembrane region" description="Helical" evidence="8">
    <location>
        <begin position="200"/>
        <end position="218"/>
    </location>
</feature>
<feature type="transmembrane region" description="Helical" evidence="8">
    <location>
        <begin position="53"/>
        <end position="72"/>
    </location>
</feature>
<protein>
    <submittedName>
        <fullName evidence="9">Undecaprenyl/decaprenyl-phosphate alpha-N-acetylglucosaminyl 1-phosphate transferase</fullName>
    </submittedName>
</protein>
<dbReference type="PANTHER" id="PTHR22926:SF3">
    <property type="entry name" value="UNDECAPRENYL-PHOSPHATE ALPHA-N-ACETYLGLUCOSAMINYL 1-PHOSPHATE TRANSFERASE"/>
    <property type="match status" value="1"/>
</dbReference>
<dbReference type="PANTHER" id="PTHR22926">
    <property type="entry name" value="PHOSPHO-N-ACETYLMURAMOYL-PENTAPEPTIDE-TRANSFERASE"/>
    <property type="match status" value="1"/>
</dbReference>
<feature type="transmembrane region" description="Helical" evidence="8">
    <location>
        <begin position="144"/>
        <end position="162"/>
    </location>
</feature>
<feature type="transmembrane region" description="Helical" evidence="8">
    <location>
        <begin position="6"/>
        <end position="28"/>
    </location>
</feature>
<keyword evidence="2" id="KW-1003">Cell membrane</keyword>
<feature type="transmembrane region" description="Helical" evidence="8">
    <location>
        <begin position="84"/>
        <end position="102"/>
    </location>
</feature>
<dbReference type="RefSeq" id="WP_195169227.1">
    <property type="nucleotide sequence ID" value="NZ_CP062983.1"/>
</dbReference>
<keyword evidence="7" id="KW-0479">Metal-binding</keyword>
<dbReference type="Proteomes" id="UP000594468">
    <property type="component" value="Chromosome"/>
</dbReference>
<keyword evidence="6 8" id="KW-0472">Membrane</keyword>
<keyword evidence="5 8" id="KW-1133">Transmembrane helix</keyword>
<sequence>MSLFEWGAFALVFFLSLTVSLALMPLAIHLSRRWNVMSQPGGRRREEQPLPKLGGLAVFGGFTVAVIVAQFLPVPRFDSLELVRLTGLLLGGTLIFFVGVLDDLYELNYFWLFLAQIAASAIAILFQVFIEYFNNPITGSQTDAWPYLVTVILTMFWLILMMDTVNFLDGLDGLSSGVAIIAGILLFVNSAFRLTPPQTSVSLLPLALVGSCLGFLIYNFHPSRVFLGGSAVYLGYLLGTLSIIGGAKMATILLVMGLPLMDLAWQAFSRIARGRNPFSGDRGHLHFRLLDSGRLGYRQIVVGYYAFCAFFGGLTLLLESQLYKFIAFGVMLILIGVGFAIVARWRTGQSQD</sequence>
<dbReference type="InterPro" id="IPR000715">
    <property type="entry name" value="Glycosyl_transferase_4"/>
</dbReference>
<keyword evidence="4 8" id="KW-0812">Transmembrane</keyword>
<feature type="transmembrane region" description="Helical" evidence="8">
    <location>
        <begin position="322"/>
        <end position="343"/>
    </location>
</feature>
<dbReference type="GO" id="GO:0044038">
    <property type="term" value="P:cell wall macromolecule biosynthetic process"/>
    <property type="evidence" value="ECO:0007669"/>
    <property type="project" value="TreeGrafter"/>
</dbReference>
<dbReference type="KEGG" id="pmet:G4Y79_15735"/>
<dbReference type="GO" id="GO:0046872">
    <property type="term" value="F:metal ion binding"/>
    <property type="evidence" value="ECO:0007669"/>
    <property type="project" value="UniProtKB-KW"/>
</dbReference>
<evidence type="ECO:0000313" key="10">
    <source>
        <dbReference type="Proteomes" id="UP000594468"/>
    </source>
</evidence>
<proteinExistence type="predicted"/>
<reference evidence="9 10" key="1">
    <citation type="submission" date="2020-02" db="EMBL/GenBank/DDBJ databases">
        <authorList>
            <person name="Zheng R.K."/>
            <person name="Sun C.M."/>
        </authorList>
    </citation>
    <scope>NUCLEOTIDE SEQUENCE [LARGE SCALE GENOMIC DNA]</scope>
    <source>
        <strain evidence="10">rifampicinis</strain>
    </source>
</reference>
<evidence type="ECO:0000256" key="5">
    <source>
        <dbReference type="ARBA" id="ARBA00022989"/>
    </source>
</evidence>
<evidence type="ECO:0000256" key="7">
    <source>
        <dbReference type="PIRSR" id="PIRSR600715-1"/>
    </source>
</evidence>
<evidence type="ECO:0000256" key="4">
    <source>
        <dbReference type="ARBA" id="ARBA00022692"/>
    </source>
</evidence>
<feature type="transmembrane region" description="Helical" evidence="8">
    <location>
        <begin position="295"/>
        <end position="316"/>
    </location>
</feature>
<dbReference type="CDD" id="cd06853">
    <property type="entry name" value="GT_WecA_like"/>
    <property type="match status" value="1"/>
</dbReference>
<feature type="transmembrane region" description="Helical" evidence="8">
    <location>
        <begin position="109"/>
        <end position="132"/>
    </location>
</feature>
<evidence type="ECO:0000313" key="9">
    <source>
        <dbReference type="EMBL" id="QPC81154.1"/>
    </source>
</evidence>
<dbReference type="EMBL" id="CP062983">
    <property type="protein sequence ID" value="QPC81154.1"/>
    <property type="molecule type" value="Genomic_DNA"/>
</dbReference>
<name>A0A7S8E6F4_9CHLR</name>
<feature type="binding site" evidence="7">
    <location>
        <position position="166"/>
    </location>
    <ligand>
        <name>Mg(2+)</name>
        <dbReference type="ChEBI" id="CHEBI:18420"/>
    </ligand>
</feature>
<dbReference type="GO" id="GO:0071555">
    <property type="term" value="P:cell wall organization"/>
    <property type="evidence" value="ECO:0007669"/>
    <property type="project" value="TreeGrafter"/>
</dbReference>
<organism evidence="9 10">
    <name type="scientific">Phototrophicus methaneseepsis</name>
    <dbReference type="NCBI Taxonomy" id="2710758"/>
    <lineage>
        <taxon>Bacteria</taxon>
        <taxon>Bacillati</taxon>
        <taxon>Chloroflexota</taxon>
        <taxon>Candidatus Thermofontia</taxon>
        <taxon>Phototrophicales</taxon>
        <taxon>Phototrophicaceae</taxon>
        <taxon>Phototrophicus</taxon>
    </lineage>
</organism>
<evidence type="ECO:0000256" key="8">
    <source>
        <dbReference type="SAM" id="Phobius"/>
    </source>
</evidence>
<keyword evidence="3 9" id="KW-0808">Transferase</keyword>
<dbReference type="AlphaFoldDB" id="A0A7S8E6F4"/>
<accession>A0A7S8E6F4</accession>
<dbReference type="GO" id="GO:0009103">
    <property type="term" value="P:lipopolysaccharide biosynthetic process"/>
    <property type="evidence" value="ECO:0007669"/>
    <property type="project" value="TreeGrafter"/>
</dbReference>
<evidence type="ECO:0000256" key="1">
    <source>
        <dbReference type="ARBA" id="ARBA00004651"/>
    </source>
</evidence>
<keyword evidence="10" id="KW-1185">Reference proteome</keyword>
<dbReference type="Pfam" id="PF00953">
    <property type="entry name" value="Glycos_transf_4"/>
    <property type="match status" value="1"/>
</dbReference>
<comment type="cofactor">
    <cofactor evidence="7">
        <name>Mg(2+)</name>
        <dbReference type="ChEBI" id="CHEBI:18420"/>
    </cofactor>
</comment>
<evidence type="ECO:0000256" key="6">
    <source>
        <dbReference type="ARBA" id="ARBA00023136"/>
    </source>
</evidence>
<feature type="transmembrane region" description="Helical" evidence="8">
    <location>
        <begin position="225"/>
        <end position="244"/>
    </location>
</feature>
<keyword evidence="7" id="KW-0460">Magnesium</keyword>